<keyword evidence="1" id="KW-0812">Transmembrane</keyword>
<dbReference type="EMBL" id="JNBQ01000003">
    <property type="protein sequence ID" value="KLN35668.1"/>
    <property type="molecule type" value="Genomic_DNA"/>
</dbReference>
<protein>
    <submittedName>
        <fullName evidence="2">Uncharacterized protein</fullName>
    </submittedName>
</protein>
<proteinExistence type="predicted"/>
<sequence length="130" mass="13411">MESLTDRTPIERGDGRRSAGQGAETWRVLLALLVAGVLYLVFGFLALFLLVAGMGSFDPASCGTLLPVECPQPGKGLLQIAGGVVGLFVPAVLAVYIVGTSRPRRTGVISACLSLATWAVLVGTAVGLAR</sequence>
<keyword evidence="1" id="KW-0472">Membrane</keyword>
<keyword evidence="1" id="KW-1133">Transmembrane helix</keyword>
<reference evidence="2 3" key="1">
    <citation type="submission" date="2014-05" db="EMBL/GenBank/DDBJ databases">
        <title>Cellulosimicrobium funkei U11 genome.</title>
        <authorList>
            <person name="Hu C."/>
            <person name="Gong Y."/>
            <person name="Wan W."/>
            <person name="Jiang M."/>
        </authorList>
    </citation>
    <scope>NUCLEOTIDE SEQUENCE [LARGE SCALE GENOMIC DNA]</scope>
    <source>
        <strain evidence="2 3">U11</strain>
    </source>
</reference>
<feature type="transmembrane region" description="Helical" evidence="1">
    <location>
        <begin position="26"/>
        <end position="57"/>
    </location>
</feature>
<keyword evidence="3" id="KW-1185">Reference proteome</keyword>
<dbReference type="Proteomes" id="UP000035265">
    <property type="component" value="Unassembled WGS sequence"/>
</dbReference>
<evidence type="ECO:0000256" key="1">
    <source>
        <dbReference type="SAM" id="Phobius"/>
    </source>
</evidence>
<name>A0A0H2KR72_9MICO</name>
<feature type="transmembrane region" description="Helical" evidence="1">
    <location>
        <begin position="77"/>
        <end position="99"/>
    </location>
</feature>
<feature type="transmembrane region" description="Helical" evidence="1">
    <location>
        <begin position="106"/>
        <end position="129"/>
    </location>
</feature>
<organism evidence="2 3">
    <name type="scientific">Cellulosimicrobium funkei</name>
    <dbReference type="NCBI Taxonomy" id="264251"/>
    <lineage>
        <taxon>Bacteria</taxon>
        <taxon>Bacillati</taxon>
        <taxon>Actinomycetota</taxon>
        <taxon>Actinomycetes</taxon>
        <taxon>Micrococcales</taxon>
        <taxon>Promicromonosporaceae</taxon>
        <taxon>Cellulosimicrobium</taxon>
    </lineage>
</organism>
<accession>A0A0H2KR72</accession>
<dbReference type="STRING" id="264251.FB00_05120"/>
<dbReference type="RefSeq" id="WP_047231786.1">
    <property type="nucleotide sequence ID" value="NZ_JNBQ01000003.1"/>
</dbReference>
<evidence type="ECO:0000313" key="2">
    <source>
        <dbReference type="EMBL" id="KLN35668.1"/>
    </source>
</evidence>
<gene>
    <name evidence="2" type="ORF">FB00_05120</name>
</gene>
<dbReference type="PATRIC" id="fig|264251.5.peg.1051"/>
<dbReference type="AlphaFoldDB" id="A0A0H2KR72"/>
<comment type="caution">
    <text evidence="2">The sequence shown here is derived from an EMBL/GenBank/DDBJ whole genome shotgun (WGS) entry which is preliminary data.</text>
</comment>
<evidence type="ECO:0000313" key="3">
    <source>
        <dbReference type="Proteomes" id="UP000035265"/>
    </source>
</evidence>